<evidence type="ECO:0000313" key="3">
    <source>
        <dbReference type="Proteomes" id="UP000018840"/>
    </source>
</evidence>
<name>W1U9E6_9FIRM</name>
<gene>
    <name evidence="2" type="ORF">Q612_NSC00174G0002</name>
</gene>
<reference evidence="2 3" key="1">
    <citation type="submission" date="2013-12" db="EMBL/GenBank/DDBJ databases">
        <title>A Varibaculum cambriense genome reconstructed from a premature infant gut community with otherwise low bacterial novelty that shifts toward anaerobic metabolism during the third week of life.</title>
        <authorList>
            <person name="Brown C.T."/>
            <person name="Sharon I."/>
            <person name="Thomas B.C."/>
            <person name="Castelle C.J."/>
            <person name="Morowitz M.J."/>
            <person name="Banfield J.F."/>
        </authorList>
    </citation>
    <scope>NUCLEOTIDE SEQUENCE [LARGE SCALE GENOMIC DNA]</scope>
    <source>
        <strain evidence="3">DORA_17_25</strain>
    </source>
</reference>
<dbReference type="SUPFAM" id="SSF88697">
    <property type="entry name" value="PUA domain-like"/>
    <property type="match status" value="1"/>
</dbReference>
<evidence type="ECO:0000313" key="2">
    <source>
        <dbReference type="EMBL" id="ETI89289.1"/>
    </source>
</evidence>
<dbReference type="EMBL" id="AZMC01000174">
    <property type="protein sequence ID" value="ETI89289.1"/>
    <property type="molecule type" value="Genomic_DNA"/>
</dbReference>
<dbReference type="InterPro" id="IPR015947">
    <property type="entry name" value="PUA-like_sf"/>
</dbReference>
<dbReference type="Proteomes" id="UP000018840">
    <property type="component" value="Unassembled WGS sequence"/>
</dbReference>
<dbReference type="InterPro" id="IPR007374">
    <property type="entry name" value="ASCH_domain"/>
</dbReference>
<organism evidence="2 3">
    <name type="scientific">Negativicoccus succinicivorans DORA_17_25</name>
    <dbReference type="NCBI Taxonomy" id="1403945"/>
    <lineage>
        <taxon>Bacteria</taxon>
        <taxon>Bacillati</taxon>
        <taxon>Bacillota</taxon>
        <taxon>Negativicutes</taxon>
        <taxon>Veillonellales</taxon>
        <taxon>Veillonellaceae</taxon>
        <taxon>Negativicoccus</taxon>
    </lineage>
</organism>
<accession>W1U9E6</accession>
<comment type="caution">
    <text evidence="2">The sequence shown here is derived from an EMBL/GenBank/DDBJ whole genome shotgun (WGS) entry which is preliminary data.</text>
</comment>
<proteinExistence type="predicted"/>
<dbReference type="Pfam" id="PF04266">
    <property type="entry name" value="ASCH"/>
    <property type="match status" value="1"/>
</dbReference>
<feature type="domain" description="ASCH" evidence="1">
    <location>
        <begin position="4"/>
        <end position="40"/>
    </location>
</feature>
<evidence type="ECO:0000259" key="1">
    <source>
        <dbReference type="Pfam" id="PF04266"/>
    </source>
</evidence>
<sequence>MKAISIHAPWGAQIMAGWKTEEYRSWQTDYRGDLLICTSKKQYGPQFLHGYAIGHCKAH</sequence>
<protein>
    <submittedName>
        <fullName evidence="2">Protein of hypothetical function DUF437</fullName>
    </submittedName>
</protein>
<dbReference type="Gene3D" id="2.30.130.30">
    <property type="entry name" value="Hypothetical protein"/>
    <property type="match status" value="1"/>
</dbReference>
<dbReference type="AlphaFoldDB" id="W1U9E6"/>